<dbReference type="InterPro" id="IPR050595">
    <property type="entry name" value="Bact_response_regulator"/>
</dbReference>
<feature type="compositionally biased region" description="Pro residues" evidence="3">
    <location>
        <begin position="142"/>
        <end position="154"/>
    </location>
</feature>
<protein>
    <recommendedName>
        <fullName evidence="4">Response regulatory domain-containing protein</fullName>
    </recommendedName>
</protein>
<dbReference type="InterPro" id="IPR001789">
    <property type="entry name" value="Sig_transdc_resp-reg_receiver"/>
</dbReference>
<evidence type="ECO:0000313" key="6">
    <source>
        <dbReference type="Proteomes" id="UP001500668"/>
    </source>
</evidence>
<dbReference type="EMBL" id="BAAACA010000006">
    <property type="protein sequence ID" value="GAA0584232.1"/>
    <property type="molecule type" value="Genomic_DNA"/>
</dbReference>
<evidence type="ECO:0000259" key="4">
    <source>
        <dbReference type="PROSITE" id="PS50110"/>
    </source>
</evidence>
<feature type="modified residue" description="4-aspartylphosphate" evidence="2">
    <location>
        <position position="55"/>
    </location>
</feature>
<evidence type="ECO:0000256" key="1">
    <source>
        <dbReference type="ARBA" id="ARBA00022553"/>
    </source>
</evidence>
<evidence type="ECO:0000256" key="2">
    <source>
        <dbReference type="PROSITE-ProRule" id="PRU00169"/>
    </source>
</evidence>
<keyword evidence="6" id="KW-1185">Reference proteome</keyword>
<feature type="domain" description="Response regulatory" evidence="4">
    <location>
        <begin position="6"/>
        <end position="123"/>
    </location>
</feature>
<evidence type="ECO:0000313" key="5">
    <source>
        <dbReference type="EMBL" id="GAA0584232.1"/>
    </source>
</evidence>
<dbReference type="PROSITE" id="PS50110">
    <property type="entry name" value="RESPONSE_REGULATORY"/>
    <property type="match status" value="1"/>
</dbReference>
<organism evidence="5 6">
    <name type="scientific">Streptomyces crystallinus</name>
    <dbReference type="NCBI Taxonomy" id="68191"/>
    <lineage>
        <taxon>Bacteria</taxon>
        <taxon>Bacillati</taxon>
        <taxon>Actinomycetota</taxon>
        <taxon>Actinomycetes</taxon>
        <taxon>Kitasatosporales</taxon>
        <taxon>Streptomycetaceae</taxon>
        <taxon>Streptomyces</taxon>
    </lineage>
</organism>
<dbReference type="Pfam" id="PF00072">
    <property type="entry name" value="Response_reg"/>
    <property type="match status" value="1"/>
</dbReference>
<dbReference type="SUPFAM" id="SSF52172">
    <property type="entry name" value="CheY-like"/>
    <property type="match status" value="1"/>
</dbReference>
<comment type="caution">
    <text evidence="5">The sequence shown here is derived from an EMBL/GenBank/DDBJ whole genome shotgun (WGS) entry which is preliminary data.</text>
</comment>
<dbReference type="Proteomes" id="UP001500668">
    <property type="component" value="Unassembled WGS sequence"/>
</dbReference>
<sequence>MDSSWKILVVDDREDNLFAMESVLRPVGRPIVCARSGDEALKTVLRGGIAVILLDVLMPRMDGLEVVEYLKRLEHTRSLPVILVTGIGRDDDLAARAYHLGVADFLVKPVEPWAVRSKVRVLADLYVENQLLRRRLESLGSPMPPMPTVPPQAHRPPWRAMRVTDDSR</sequence>
<dbReference type="RefSeq" id="WP_344070714.1">
    <property type="nucleotide sequence ID" value="NZ_BAAACA010000006.1"/>
</dbReference>
<dbReference type="PANTHER" id="PTHR44591">
    <property type="entry name" value="STRESS RESPONSE REGULATOR PROTEIN 1"/>
    <property type="match status" value="1"/>
</dbReference>
<accession>A0ABN1F797</accession>
<reference evidence="5 6" key="1">
    <citation type="journal article" date="2019" name="Int. J. Syst. Evol. Microbiol.">
        <title>The Global Catalogue of Microorganisms (GCM) 10K type strain sequencing project: providing services to taxonomists for standard genome sequencing and annotation.</title>
        <authorList>
            <consortium name="The Broad Institute Genomics Platform"/>
            <consortium name="The Broad Institute Genome Sequencing Center for Infectious Disease"/>
            <person name="Wu L."/>
            <person name="Ma J."/>
        </authorList>
    </citation>
    <scope>NUCLEOTIDE SEQUENCE [LARGE SCALE GENOMIC DNA]</scope>
    <source>
        <strain evidence="5 6">JCM 5067</strain>
    </source>
</reference>
<name>A0ABN1F797_9ACTN</name>
<dbReference type="PANTHER" id="PTHR44591:SF3">
    <property type="entry name" value="RESPONSE REGULATORY DOMAIN-CONTAINING PROTEIN"/>
    <property type="match status" value="1"/>
</dbReference>
<evidence type="ECO:0000256" key="3">
    <source>
        <dbReference type="SAM" id="MobiDB-lite"/>
    </source>
</evidence>
<keyword evidence="1 2" id="KW-0597">Phosphoprotein</keyword>
<proteinExistence type="predicted"/>
<dbReference type="InterPro" id="IPR011006">
    <property type="entry name" value="CheY-like_superfamily"/>
</dbReference>
<feature type="region of interest" description="Disordered" evidence="3">
    <location>
        <begin position="138"/>
        <end position="168"/>
    </location>
</feature>
<gene>
    <name evidence="5" type="ORF">GCM10010394_11310</name>
</gene>
<dbReference type="SMART" id="SM00448">
    <property type="entry name" value="REC"/>
    <property type="match status" value="1"/>
</dbReference>
<dbReference type="Gene3D" id="3.40.50.2300">
    <property type="match status" value="1"/>
</dbReference>